<dbReference type="Proteomes" id="UP000030762">
    <property type="component" value="Unassembled WGS sequence"/>
</dbReference>
<dbReference type="AlphaFoldDB" id="T0QW25"/>
<proteinExistence type="predicted"/>
<organism evidence="1 2">
    <name type="scientific">Saprolegnia diclina (strain VS20)</name>
    <dbReference type="NCBI Taxonomy" id="1156394"/>
    <lineage>
        <taxon>Eukaryota</taxon>
        <taxon>Sar</taxon>
        <taxon>Stramenopiles</taxon>
        <taxon>Oomycota</taxon>
        <taxon>Saprolegniomycetes</taxon>
        <taxon>Saprolegniales</taxon>
        <taxon>Saprolegniaceae</taxon>
        <taxon>Saprolegnia</taxon>
    </lineage>
</organism>
<keyword evidence="2" id="KW-1185">Reference proteome</keyword>
<dbReference type="VEuPathDB" id="FungiDB:SDRG_04676"/>
<evidence type="ECO:0000313" key="2">
    <source>
        <dbReference type="Proteomes" id="UP000030762"/>
    </source>
</evidence>
<protein>
    <submittedName>
        <fullName evidence="1">Uncharacterized protein</fullName>
    </submittedName>
</protein>
<name>T0QW25_SAPDV</name>
<dbReference type="InParanoid" id="T0QW25"/>
<accession>T0QW25</accession>
<dbReference type="GeneID" id="19945403"/>
<gene>
    <name evidence="1" type="ORF">SDRG_04676</name>
</gene>
<dbReference type="RefSeq" id="XP_008608577.1">
    <property type="nucleotide sequence ID" value="XM_008610355.1"/>
</dbReference>
<dbReference type="EMBL" id="JH767142">
    <property type="protein sequence ID" value="EQC38250.1"/>
    <property type="molecule type" value="Genomic_DNA"/>
</dbReference>
<sequence length="419" mass="46163">MLQLLLDFDDVKLLKWYLFKSCENESHPKLYLFGPKLHACIVRYGYAQLAPAFHALLKRWGRMSYADAVHLPFVLLASLAGVSDDPICLSMTDSDARQHLQAAYTVLRASCNVEEIMNVPCEDGDVDHQATDAALQLLKSCLLLEAYFGNAESLPSSILSHLPDLESWTDFPCMYVLAPAVAFAAHHNPHVALGAFSVHAVAKRVRGDFDHSMSPLAMAGSFLLRLLESPRGATLLSDILDMLGDTDGMCTNMPLICGICVLSKFIAIPIEQVTYLSDHVARATKCFVAQRDLDGILPYYCDGPVPATRSARIHLAWRYIIADALSFFNRAAPHHVGMLFEKLRGQLDGDDDYEENIKFPADVVAVMLPLLETFHVRWPNLDVGVRAGMAKSLHTALQGRARADSAVLAALSRLADRSA</sequence>
<evidence type="ECO:0000313" key="1">
    <source>
        <dbReference type="EMBL" id="EQC38250.1"/>
    </source>
</evidence>
<reference evidence="1 2" key="1">
    <citation type="submission" date="2012-04" db="EMBL/GenBank/DDBJ databases">
        <title>The Genome Sequence of Saprolegnia declina VS20.</title>
        <authorList>
            <consortium name="The Broad Institute Genome Sequencing Platform"/>
            <person name="Russ C."/>
            <person name="Nusbaum C."/>
            <person name="Tyler B."/>
            <person name="van West P."/>
            <person name="Dieguez-Uribeondo J."/>
            <person name="de Bruijn I."/>
            <person name="Tripathy S."/>
            <person name="Jiang R."/>
            <person name="Young S.K."/>
            <person name="Zeng Q."/>
            <person name="Gargeya S."/>
            <person name="Fitzgerald M."/>
            <person name="Haas B."/>
            <person name="Abouelleil A."/>
            <person name="Alvarado L."/>
            <person name="Arachchi H.M."/>
            <person name="Berlin A."/>
            <person name="Chapman S.B."/>
            <person name="Goldberg J."/>
            <person name="Griggs A."/>
            <person name="Gujja S."/>
            <person name="Hansen M."/>
            <person name="Howarth C."/>
            <person name="Imamovic A."/>
            <person name="Larimer J."/>
            <person name="McCowen C."/>
            <person name="Montmayeur A."/>
            <person name="Murphy C."/>
            <person name="Neiman D."/>
            <person name="Pearson M."/>
            <person name="Priest M."/>
            <person name="Roberts A."/>
            <person name="Saif S."/>
            <person name="Shea T."/>
            <person name="Sisk P."/>
            <person name="Sykes S."/>
            <person name="Wortman J."/>
            <person name="Nusbaum C."/>
            <person name="Birren B."/>
        </authorList>
    </citation>
    <scope>NUCLEOTIDE SEQUENCE [LARGE SCALE GENOMIC DNA]</scope>
    <source>
        <strain evidence="1 2">VS20</strain>
    </source>
</reference>